<dbReference type="EMBL" id="FOCL01000005">
    <property type="protein sequence ID" value="SEO12678.1"/>
    <property type="molecule type" value="Genomic_DNA"/>
</dbReference>
<proteinExistence type="predicted"/>
<name>A0A1H8M657_9SPHI</name>
<organism evidence="2 3">
    <name type="scientific">Mucilaginibacter gossypiicola</name>
    <dbReference type="NCBI Taxonomy" id="551995"/>
    <lineage>
        <taxon>Bacteria</taxon>
        <taxon>Pseudomonadati</taxon>
        <taxon>Bacteroidota</taxon>
        <taxon>Sphingobacteriia</taxon>
        <taxon>Sphingobacteriales</taxon>
        <taxon>Sphingobacteriaceae</taxon>
        <taxon>Mucilaginibacter</taxon>
    </lineage>
</organism>
<dbReference type="PROSITE" id="PS50035">
    <property type="entry name" value="PLD"/>
    <property type="match status" value="1"/>
</dbReference>
<protein>
    <submittedName>
        <fullName evidence="2">PLD-like domain-containing protein</fullName>
    </submittedName>
</protein>
<dbReference type="Gene3D" id="3.30.870.10">
    <property type="entry name" value="Endonuclease Chain A"/>
    <property type="match status" value="1"/>
</dbReference>
<dbReference type="GO" id="GO:0003824">
    <property type="term" value="F:catalytic activity"/>
    <property type="evidence" value="ECO:0007669"/>
    <property type="project" value="InterPro"/>
</dbReference>
<dbReference type="STRING" id="551995.SAMN05192574_105402"/>
<evidence type="ECO:0000313" key="2">
    <source>
        <dbReference type="EMBL" id="SEO12678.1"/>
    </source>
</evidence>
<dbReference type="AlphaFoldDB" id="A0A1H8M657"/>
<sequence length="130" mass="14590">MAYPAALLSDVPEPFKSESAGGSGIHMHHKFVVIDFDLPTARVYTGSYNFSIAADEDNGENLWCFDDRRIAVAYMIQAVTMFDHYEWRDAHAKVPGGKLYLKTPPAPGGATWFDEDFSDPQKIKDRVLFS</sequence>
<dbReference type="Proteomes" id="UP000198942">
    <property type="component" value="Unassembled WGS sequence"/>
</dbReference>
<dbReference type="InterPro" id="IPR001736">
    <property type="entry name" value="PLipase_D/transphosphatidylase"/>
</dbReference>
<dbReference type="OrthoDB" id="9762009at2"/>
<evidence type="ECO:0000313" key="3">
    <source>
        <dbReference type="Proteomes" id="UP000198942"/>
    </source>
</evidence>
<dbReference type="Pfam" id="PF13091">
    <property type="entry name" value="PLDc_2"/>
    <property type="match status" value="1"/>
</dbReference>
<gene>
    <name evidence="2" type="ORF">SAMN05192574_105402</name>
</gene>
<dbReference type="SUPFAM" id="SSF56024">
    <property type="entry name" value="Phospholipase D/nuclease"/>
    <property type="match status" value="1"/>
</dbReference>
<evidence type="ECO:0000259" key="1">
    <source>
        <dbReference type="PROSITE" id="PS50035"/>
    </source>
</evidence>
<reference evidence="3" key="1">
    <citation type="submission" date="2016-10" db="EMBL/GenBank/DDBJ databases">
        <authorList>
            <person name="Varghese N."/>
            <person name="Submissions S."/>
        </authorList>
    </citation>
    <scope>NUCLEOTIDE SEQUENCE [LARGE SCALE GENOMIC DNA]</scope>
    <source>
        <strain evidence="3">Gh-48</strain>
    </source>
</reference>
<accession>A0A1H8M657</accession>
<keyword evidence="3" id="KW-1185">Reference proteome</keyword>
<dbReference type="InterPro" id="IPR025202">
    <property type="entry name" value="PLD-like_dom"/>
</dbReference>
<dbReference type="RefSeq" id="WP_091212283.1">
    <property type="nucleotide sequence ID" value="NZ_FOCL01000005.1"/>
</dbReference>
<feature type="domain" description="PLD phosphodiesterase" evidence="1">
    <location>
        <begin position="23"/>
        <end position="54"/>
    </location>
</feature>
<dbReference type="GO" id="GO:0006793">
    <property type="term" value="P:phosphorus metabolic process"/>
    <property type="evidence" value="ECO:0007669"/>
    <property type="project" value="UniProtKB-ARBA"/>
</dbReference>